<gene>
    <name evidence="1" type="ORF">S06H3_37324</name>
</gene>
<name>X1LTE8_9ZZZZ</name>
<dbReference type="EMBL" id="BARV01022669">
    <property type="protein sequence ID" value="GAI22642.1"/>
    <property type="molecule type" value="Genomic_DNA"/>
</dbReference>
<reference evidence="1" key="1">
    <citation type="journal article" date="2014" name="Front. Microbiol.">
        <title>High frequency of phylogenetically diverse reductive dehalogenase-homologous genes in deep subseafloor sedimentary metagenomes.</title>
        <authorList>
            <person name="Kawai M."/>
            <person name="Futagami T."/>
            <person name="Toyoda A."/>
            <person name="Takaki Y."/>
            <person name="Nishi S."/>
            <person name="Hori S."/>
            <person name="Arai W."/>
            <person name="Tsubouchi T."/>
            <person name="Morono Y."/>
            <person name="Uchiyama I."/>
            <person name="Ito T."/>
            <person name="Fujiyama A."/>
            <person name="Inagaki F."/>
            <person name="Takami H."/>
        </authorList>
    </citation>
    <scope>NUCLEOTIDE SEQUENCE</scope>
    <source>
        <strain evidence="1">Expedition CK06-06</strain>
    </source>
</reference>
<accession>X1LTE8</accession>
<organism evidence="1">
    <name type="scientific">marine sediment metagenome</name>
    <dbReference type="NCBI Taxonomy" id="412755"/>
    <lineage>
        <taxon>unclassified sequences</taxon>
        <taxon>metagenomes</taxon>
        <taxon>ecological metagenomes</taxon>
    </lineage>
</organism>
<dbReference type="InterPro" id="IPR015943">
    <property type="entry name" value="WD40/YVTN_repeat-like_dom_sf"/>
</dbReference>
<sequence length="271" mass="28511">GAAYNLDNIDVTALAVTGDAASANMLAGATGSGQIYLSTDGGSNWVSSAKPPTGGSKTYGLMAPDFSSRGEAYAATSGIESAFSYTADGGVTWNQIGLIDTGIQTILDLAVSPNYSQDNTLFMLTWSGEYSLWRSLNSGTRWERVFTSALANVDSINLVELSPRYGNNSQVVFLAGISNGNPAIWKSTDNGQSFGPPQFTDDPTTGAPFNIKIWAVVNDNTLFVGSYDAINNQGLVYRTTDSGLTYSTGAVVGSQPLNSIAPSPDYDQDKT</sequence>
<feature type="non-terminal residue" evidence="1">
    <location>
        <position position="1"/>
    </location>
</feature>
<protein>
    <recommendedName>
        <fullName evidence="2">Sortilin N-terminal domain-containing protein</fullName>
    </recommendedName>
</protein>
<proteinExistence type="predicted"/>
<comment type="caution">
    <text evidence="1">The sequence shown here is derived from an EMBL/GenBank/DDBJ whole genome shotgun (WGS) entry which is preliminary data.</text>
</comment>
<feature type="non-terminal residue" evidence="1">
    <location>
        <position position="271"/>
    </location>
</feature>
<dbReference type="Gene3D" id="2.130.10.10">
    <property type="entry name" value="YVTN repeat-like/Quinoprotein amine dehydrogenase"/>
    <property type="match status" value="2"/>
</dbReference>
<evidence type="ECO:0008006" key="2">
    <source>
        <dbReference type="Google" id="ProtNLM"/>
    </source>
</evidence>
<dbReference type="AlphaFoldDB" id="X1LTE8"/>
<evidence type="ECO:0000313" key="1">
    <source>
        <dbReference type="EMBL" id="GAI22642.1"/>
    </source>
</evidence>
<dbReference type="SUPFAM" id="SSF110296">
    <property type="entry name" value="Oligoxyloglucan reducing end-specific cellobiohydrolase"/>
    <property type="match status" value="1"/>
</dbReference>